<dbReference type="Pfam" id="PF05063">
    <property type="entry name" value="MT-A70"/>
    <property type="match status" value="1"/>
</dbReference>
<dbReference type="AlphaFoldDB" id="A0A8H6JWC7"/>
<dbReference type="GO" id="GO:0005634">
    <property type="term" value="C:nucleus"/>
    <property type="evidence" value="ECO:0007669"/>
    <property type="project" value="TreeGrafter"/>
</dbReference>
<sequence>MVPNLPSKPSGPSAPGPSCSRCILFRDESQSVFLVDIPASIEESQVLPAQSAETARDRGVGGGGPRQLLSVDPVAAPYPLPEPRNPQHNSQGTPASQLADLMTEAAVRSALDALKEDHTAPFCLPRVTAGVSITSRSSSGKSSSGGNGSACRSLQDVPAREDAARGAIEPEAAAAAHFIPEGSAYLCGSIADTREAFIATASVFDLMIMDPPWPNKSAKRKTGGYSTVYGLKETRRLLEQIPVAAHLAEDGIVAVWVTNRPSLVDLLTSPNGVLAAWGLEVVAEWIWIKITSQGEPIFDTRSSWRKPWERLIIARRRGSARKIPQRVLAAVPDVHSRKPNLRCLFEDLLPRGFLGLEVFARNLTAGWWAWGNEVLRFQEPRYWVAPTESGETEVEESSEQNDTN</sequence>
<comment type="caution">
    <text evidence="3">The sequence shown here is derived from an EMBL/GenBank/DDBJ whole genome shotgun (WGS) entry which is preliminary data.</text>
</comment>
<feature type="region of interest" description="Disordered" evidence="2">
    <location>
        <begin position="134"/>
        <end position="164"/>
    </location>
</feature>
<dbReference type="InterPro" id="IPR029063">
    <property type="entry name" value="SAM-dependent_MTases_sf"/>
</dbReference>
<dbReference type="PROSITE" id="PS51143">
    <property type="entry name" value="MT_A70"/>
    <property type="match status" value="1"/>
</dbReference>
<feature type="region of interest" description="Disordered" evidence="2">
    <location>
        <begin position="46"/>
        <end position="94"/>
    </location>
</feature>
<dbReference type="PROSITE" id="PS00092">
    <property type="entry name" value="N6_MTASE"/>
    <property type="match status" value="1"/>
</dbReference>
<proteinExistence type="inferred from homology"/>
<dbReference type="Proteomes" id="UP000652219">
    <property type="component" value="Unassembled WGS sequence"/>
</dbReference>
<reference evidence="3 4" key="1">
    <citation type="journal article" date="2020" name="Phytopathology">
        <title>Genome Sequence Resources of Colletotrichum truncatum, C. plurivorum, C. musicola, and C. sojae: Four Species Pathogenic to Soybean (Glycine max).</title>
        <authorList>
            <person name="Rogerio F."/>
            <person name="Boufleur T.R."/>
            <person name="Ciampi-Guillardi M."/>
            <person name="Sukno S.A."/>
            <person name="Thon M.R."/>
            <person name="Massola Junior N.S."/>
            <person name="Baroncelli R."/>
        </authorList>
    </citation>
    <scope>NUCLEOTIDE SEQUENCE [LARGE SCALE GENOMIC DNA]</scope>
    <source>
        <strain evidence="3 4">LFN0009</strain>
    </source>
</reference>
<keyword evidence="4" id="KW-1185">Reference proteome</keyword>
<dbReference type="InterPro" id="IPR002052">
    <property type="entry name" value="DNA_methylase_N6_adenine_CS"/>
</dbReference>
<evidence type="ECO:0000313" key="4">
    <source>
        <dbReference type="Proteomes" id="UP000652219"/>
    </source>
</evidence>
<dbReference type="GO" id="GO:0008168">
    <property type="term" value="F:methyltransferase activity"/>
    <property type="evidence" value="ECO:0007669"/>
    <property type="project" value="InterPro"/>
</dbReference>
<dbReference type="InterPro" id="IPR007757">
    <property type="entry name" value="MT-A70-like"/>
</dbReference>
<accession>A0A8H6JWC7</accession>
<dbReference type="GO" id="GO:0032259">
    <property type="term" value="P:methylation"/>
    <property type="evidence" value="ECO:0007669"/>
    <property type="project" value="InterPro"/>
</dbReference>
<evidence type="ECO:0000313" key="3">
    <source>
        <dbReference type="EMBL" id="KAF6820198.1"/>
    </source>
</evidence>
<protein>
    <submittedName>
        <fullName evidence="3">MT-a70 family protein</fullName>
    </submittedName>
</protein>
<organism evidence="3 4">
    <name type="scientific">Colletotrichum sojae</name>
    <dbReference type="NCBI Taxonomy" id="2175907"/>
    <lineage>
        <taxon>Eukaryota</taxon>
        <taxon>Fungi</taxon>
        <taxon>Dikarya</taxon>
        <taxon>Ascomycota</taxon>
        <taxon>Pezizomycotina</taxon>
        <taxon>Sordariomycetes</taxon>
        <taxon>Hypocreomycetidae</taxon>
        <taxon>Glomerellales</taxon>
        <taxon>Glomerellaceae</taxon>
        <taxon>Colletotrichum</taxon>
        <taxon>Colletotrichum orchidearum species complex</taxon>
    </lineage>
</organism>
<dbReference type="PANTHER" id="PTHR12829">
    <property type="entry name" value="N6-ADENOSINE-METHYLTRANSFERASE"/>
    <property type="match status" value="1"/>
</dbReference>
<evidence type="ECO:0000256" key="1">
    <source>
        <dbReference type="PROSITE-ProRule" id="PRU00489"/>
    </source>
</evidence>
<dbReference type="EMBL" id="WIGN01000006">
    <property type="protein sequence ID" value="KAF6820198.1"/>
    <property type="molecule type" value="Genomic_DNA"/>
</dbReference>
<dbReference type="PANTHER" id="PTHR12829:SF4">
    <property type="entry name" value="N(6)-ADENINE-SPECIFIC METHYLTRANSFERASE METTL4"/>
    <property type="match status" value="1"/>
</dbReference>
<dbReference type="SUPFAM" id="SSF53335">
    <property type="entry name" value="S-adenosyl-L-methionine-dependent methyltransferases"/>
    <property type="match status" value="1"/>
</dbReference>
<gene>
    <name evidence="3" type="ORF">CSOJ01_00901</name>
</gene>
<comment type="similarity">
    <text evidence="1">Belongs to the MT-A70-like family.</text>
</comment>
<name>A0A8H6JWC7_9PEZI</name>
<evidence type="ECO:0000256" key="2">
    <source>
        <dbReference type="SAM" id="MobiDB-lite"/>
    </source>
</evidence>
<dbReference type="GO" id="GO:0003676">
    <property type="term" value="F:nucleic acid binding"/>
    <property type="evidence" value="ECO:0007669"/>
    <property type="project" value="InterPro"/>
</dbReference>